<evidence type="ECO:0000313" key="2">
    <source>
        <dbReference type="Proteomes" id="UP000199403"/>
    </source>
</evidence>
<dbReference type="InterPro" id="IPR014710">
    <property type="entry name" value="RmlC-like_jellyroll"/>
</dbReference>
<gene>
    <name evidence="1" type="ORF">SAMN05192553_11613</name>
</gene>
<keyword evidence="1" id="KW-0418">Kinase</keyword>
<accession>A0A1H7BVF5</accession>
<sequence>MRAYIEQITGNLPDEDWTLYQQHLKGMRAEKGQLILGLHKPCQTIWHMTKGAVRKLEMDNGVEKTTHFYVAPKVFTVLHSALTGEPSDLSIICEEDCEFLTLDIAQLQNLYQQSIYIERVGRRMAEEEFIEEFSMRRMFLKLDALQRYEYMEKNHPEILRRFQLKDVATFLGVTPETLSRLRKLRYSRQ</sequence>
<dbReference type="Gene3D" id="2.60.120.10">
    <property type="entry name" value="Jelly Rolls"/>
    <property type="match status" value="1"/>
</dbReference>
<dbReference type="SUPFAM" id="SSF51206">
    <property type="entry name" value="cAMP-binding domain-like"/>
    <property type="match status" value="1"/>
</dbReference>
<dbReference type="STRING" id="1416801.SAMN05192553_11613"/>
<proteinExistence type="predicted"/>
<reference evidence="2" key="1">
    <citation type="submission" date="2016-10" db="EMBL/GenBank/DDBJ databases">
        <authorList>
            <person name="Varghese N."/>
            <person name="Submissions S."/>
        </authorList>
    </citation>
    <scope>NUCLEOTIDE SEQUENCE [LARGE SCALE GENOMIC DNA]</scope>
    <source>
        <strain evidence="2">IBRC-M 10761</strain>
    </source>
</reference>
<organism evidence="1 2">
    <name type="scientific">Cyclobacterium xiamenense</name>
    <dbReference type="NCBI Taxonomy" id="1297121"/>
    <lineage>
        <taxon>Bacteria</taxon>
        <taxon>Pseudomonadati</taxon>
        <taxon>Bacteroidota</taxon>
        <taxon>Cytophagia</taxon>
        <taxon>Cytophagales</taxon>
        <taxon>Cyclobacteriaceae</taxon>
        <taxon>Cyclobacterium</taxon>
    </lineage>
</organism>
<dbReference type="Proteomes" id="UP000199403">
    <property type="component" value="Unassembled WGS sequence"/>
</dbReference>
<dbReference type="EMBL" id="FNZH01000016">
    <property type="protein sequence ID" value="SEJ80994.1"/>
    <property type="molecule type" value="Genomic_DNA"/>
</dbReference>
<dbReference type="AlphaFoldDB" id="A0A1H7BVF5"/>
<evidence type="ECO:0000313" key="1">
    <source>
        <dbReference type="EMBL" id="SEJ80994.1"/>
    </source>
</evidence>
<dbReference type="OrthoDB" id="792939at2"/>
<dbReference type="InterPro" id="IPR018490">
    <property type="entry name" value="cNMP-bd_dom_sf"/>
</dbReference>
<name>A0A1H7BVF5_9BACT</name>
<keyword evidence="2" id="KW-1185">Reference proteome</keyword>
<protein>
    <submittedName>
        <fullName evidence="1">cAMP-binding domain of CRP or a regulatory subunit of cAMP-dependent protein kinases</fullName>
    </submittedName>
</protein>
<dbReference type="GO" id="GO:0016301">
    <property type="term" value="F:kinase activity"/>
    <property type="evidence" value="ECO:0007669"/>
    <property type="project" value="UniProtKB-KW"/>
</dbReference>
<dbReference type="RefSeq" id="WP_092178868.1">
    <property type="nucleotide sequence ID" value="NZ_FNZH01000016.1"/>
</dbReference>
<keyword evidence="1" id="KW-0808">Transferase</keyword>